<name>A0A1X2GC67_9FUNG</name>
<dbReference type="Proteomes" id="UP000242146">
    <property type="component" value="Unassembled WGS sequence"/>
</dbReference>
<keyword evidence="3" id="KW-1185">Reference proteome</keyword>
<sequence>MFWIGLGMNAFRFFFFILFQHNSLLLFTPLSPYPLILTLPPPPPHPFSLCDLSTSHHSPLSSPDPSILFPLYKN</sequence>
<protein>
    <submittedName>
        <fullName evidence="2">Uncharacterized protein</fullName>
    </submittedName>
</protein>
<keyword evidence="1" id="KW-0812">Transmembrane</keyword>
<accession>A0A1X2GC67</accession>
<evidence type="ECO:0000313" key="2">
    <source>
        <dbReference type="EMBL" id="ORX50476.1"/>
    </source>
</evidence>
<gene>
    <name evidence="2" type="ORF">DM01DRAFT_1095026</name>
</gene>
<proteinExistence type="predicted"/>
<comment type="caution">
    <text evidence="2">The sequence shown here is derived from an EMBL/GenBank/DDBJ whole genome shotgun (WGS) entry which is preliminary data.</text>
</comment>
<keyword evidence="1" id="KW-0472">Membrane</keyword>
<dbReference type="EMBL" id="MCGT01000023">
    <property type="protein sequence ID" value="ORX50476.1"/>
    <property type="molecule type" value="Genomic_DNA"/>
</dbReference>
<organism evidence="2 3">
    <name type="scientific">Hesseltinella vesiculosa</name>
    <dbReference type="NCBI Taxonomy" id="101127"/>
    <lineage>
        <taxon>Eukaryota</taxon>
        <taxon>Fungi</taxon>
        <taxon>Fungi incertae sedis</taxon>
        <taxon>Mucoromycota</taxon>
        <taxon>Mucoromycotina</taxon>
        <taxon>Mucoromycetes</taxon>
        <taxon>Mucorales</taxon>
        <taxon>Cunninghamellaceae</taxon>
        <taxon>Hesseltinella</taxon>
    </lineage>
</organism>
<evidence type="ECO:0000256" key="1">
    <source>
        <dbReference type="SAM" id="Phobius"/>
    </source>
</evidence>
<dbReference type="AlphaFoldDB" id="A0A1X2GC67"/>
<feature type="transmembrane region" description="Helical" evidence="1">
    <location>
        <begin position="12"/>
        <end position="36"/>
    </location>
</feature>
<keyword evidence="1" id="KW-1133">Transmembrane helix</keyword>
<reference evidence="2 3" key="1">
    <citation type="submission" date="2016-07" db="EMBL/GenBank/DDBJ databases">
        <title>Pervasive Adenine N6-methylation of Active Genes in Fungi.</title>
        <authorList>
            <consortium name="DOE Joint Genome Institute"/>
            <person name="Mondo S.J."/>
            <person name="Dannebaum R.O."/>
            <person name="Kuo R.C."/>
            <person name="Labutti K."/>
            <person name="Haridas S."/>
            <person name="Kuo A."/>
            <person name="Salamov A."/>
            <person name="Ahrendt S.R."/>
            <person name="Lipzen A."/>
            <person name="Sullivan W."/>
            <person name="Andreopoulos W.B."/>
            <person name="Clum A."/>
            <person name="Lindquist E."/>
            <person name="Daum C."/>
            <person name="Ramamoorthy G.K."/>
            <person name="Gryganskyi A."/>
            <person name="Culley D."/>
            <person name="Magnuson J.K."/>
            <person name="James T.Y."/>
            <person name="O'Malley M.A."/>
            <person name="Stajich J.E."/>
            <person name="Spatafora J.W."/>
            <person name="Visel A."/>
            <person name="Grigoriev I.V."/>
        </authorList>
    </citation>
    <scope>NUCLEOTIDE SEQUENCE [LARGE SCALE GENOMIC DNA]</scope>
    <source>
        <strain evidence="2 3">NRRL 3301</strain>
    </source>
</reference>
<evidence type="ECO:0000313" key="3">
    <source>
        <dbReference type="Proteomes" id="UP000242146"/>
    </source>
</evidence>